<gene>
    <name evidence="1" type="ORF">GEOBRER4_n3928</name>
</gene>
<keyword evidence="2" id="KW-1185">Reference proteome</keyword>
<sequence length="54" mass="5933">MDSMLALLQKAAETSTFFGLIHLFLVTLNKGNTPPARPSTGTSVYKHGKRLRLC</sequence>
<reference evidence="1 2" key="1">
    <citation type="submission" date="2020-06" db="EMBL/GenBank/DDBJ databases">
        <title>Interaction of electrochemicaly active bacteria, Geobacter bremensis R4 on different carbon anode.</title>
        <authorList>
            <person name="Meng L."/>
            <person name="Yoshida N."/>
        </authorList>
    </citation>
    <scope>NUCLEOTIDE SEQUENCE [LARGE SCALE GENOMIC DNA]</scope>
    <source>
        <strain evidence="1 2">R4</strain>
    </source>
</reference>
<dbReference type="Proteomes" id="UP000515472">
    <property type="component" value="Chromosome"/>
</dbReference>
<dbReference type="EMBL" id="AP023213">
    <property type="protein sequence ID" value="BCO11626.1"/>
    <property type="molecule type" value="Genomic_DNA"/>
</dbReference>
<evidence type="ECO:0000313" key="2">
    <source>
        <dbReference type="Proteomes" id="UP000515472"/>
    </source>
</evidence>
<protein>
    <submittedName>
        <fullName evidence="1">Uncharacterized protein</fullName>
    </submittedName>
</protein>
<evidence type="ECO:0000313" key="1">
    <source>
        <dbReference type="EMBL" id="BCO11626.1"/>
    </source>
</evidence>
<proteinExistence type="predicted"/>
<name>A0A7R7FSM9_9BACT</name>
<accession>A0A7R7FSM9</accession>
<dbReference type="AlphaFoldDB" id="A0A7R7FSM9"/>
<organism evidence="1 2">
    <name type="scientific">Citrifermentans bremense</name>
    <dbReference type="NCBI Taxonomy" id="60035"/>
    <lineage>
        <taxon>Bacteria</taxon>
        <taxon>Pseudomonadati</taxon>
        <taxon>Thermodesulfobacteriota</taxon>
        <taxon>Desulfuromonadia</taxon>
        <taxon>Geobacterales</taxon>
        <taxon>Geobacteraceae</taxon>
        <taxon>Citrifermentans</taxon>
    </lineage>
</organism>